<dbReference type="EMBL" id="GL348717">
    <property type="protein sequence ID" value="EFH51848.1"/>
    <property type="molecule type" value="Genomic_DNA"/>
</dbReference>
<sequence>MAFMDRTLALQGCNHIKKLSLNLRVTCGDTHDMDHWICSSLKRGVSELHLAIESMWLFAIPSKVFTSTTLVKLSLGTRFCFQSVPSDTYLPALKVLFLDSIWFDFHQFANVFLPPCPLLEDLDIHIKSHSRGKPVIISSKTIKRLLFTYNHGYYDIISLNTPNVVDLYYCSYARHESLHCNLGSLVKATLDLQILEHDEDADVTNLLSGISNVKTLHLTSSAVKVISDLDCYTFREHPFVGIRIPPNNQFVLAEARQDFVDVVFGLLTPPKGTIARDASQVTSSPKLL</sequence>
<proteinExistence type="predicted"/>
<dbReference type="InterPro" id="IPR055411">
    <property type="entry name" value="LRR_FXL15/At3g58940/PEG3-like"/>
</dbReference>
<feature type="domain" description="F-box/LRR-repeat protein 15/At3g58940/PEG3-like LRR" evidence="1">
    <location>
        <begin position="33"/>
        <end position="174"/>
    </location>
</feature>
<dbReference type="InterPro" id="IPR007750">
    <property type="entry name" value="DUF674"/>
</dbReference>
<organism evidence="3">
    <name type="scientific">Arabidopsis lyrata subsp. lyrata</name>
    <name type="common">Lyre-leaved rock-cress</name>
    <dbReference type="NCBI Taxonomy" id="81972"/>
    <lineage>
        <taxon>Eukaryota</taxon>
        <taxon>Viridiplantae</taxon>
        <taxon>Streptophyta</taxon>
        <taxon>Embryophyta</taxon>
        <taxon>Tracheophyta</taxon>
        <taxon>Spermatophyta</taxon>
        <taxon>Magnoliopsida</taxon>
        <taxon>eudicotyledons</taxon>
        <taxon>Gunneridae</taxon>
        <taxon>Pentapetalae</taxon>
        <taxon>rosids</taxon>
        <taxon>malvids</taxon>
        <taxon>Brassicales</taxon>
        <taxon>Brassicaceae</taxon>
        <taxon>Camelineae</taxon>
        <taxon>Arabidopsis</taxon>
    </lineage>
</organism>
<evidence type="ECO:0000313" key="2">
    <source>
        <dbReference type="EMBL" id="EFH51848.1"/>
    </source>
</evidence>
<dbReference type="PANTHER" id="PTHR31293:SF22">
    <property type="entry name" value="BNAC06G06520D PROTEIN"/>
    <property type="match status" value="1"/>
</dbReference>
<evidence type="ECO:0000313" key="3">
    <source>
        <dbReference type="Proteomes" id="UP000008694"/>
    </source>
</evidence>
<evidence type="ECO:0000259" key="1">
    <source>
        <dbReference type="Pfam" id="PF24758"/>
    </source>
</evidence>
<dbReference type="Gramene" id="Al_scaffold_0005_1013">
    <property type="protein sequence ID" value="Al_scaffold_0005_1013"/>
    <property type="gene ID" value="Al_scaffold_0005_1013"/>
</dbReference>
<dbReference type="PANTHER" id="PTHR31293">
    <property type="entry name" value="RNI-LIKE SUPERFAMILY PROTEIN"/>
    <property type="match status" value="1"/>
</dbReference>
<dbReference type="Pfam" id="PF05056">
    <property type="entry name" value="DUF674"/>
    <property type="match status" value="1"/>
</dbReference>
<protein>
    <submittedName>
        <fullName evidence="2">Predicted protein</fullName>
    </submittedName>
</protein>
<name>D7LPD5_ARALL</name>
<gene>
    <name evidence="2" type="ORF">ARALYDRAFT_664978</name>
</gene>
<accession>D7LPD5</accession>
<keyword evidence="3" id="KW-1185">Reference proteome</keyword>
<reference evidence="3" key="1">
    <citation type="journal article" date="2011" name="Nat. Genet.">
        <title>The Arabidopsis lyrata genome sequence and the basis of rapid genome size change.</title>
        <authorList>
            <person name="Hu T.T."/>
            <person name="Pattyn P."/>
            <person name="Bakker E.G."/>
            <person name="Cao J."/>
            <person name="Cheng J.-F."/>
            <person name="Clark R.M."/>
            <person name="Fahlgren N."/>
            <person name="Fawcett J.A."/>
            <person name="Grimwood J."/>
            <person name="Gundlach H."/>
            <person name="Haberer G."/>
            <person name="Hollister J.D."/>
            <person name="Ossowski S."/>
            <person name="Ottilar R.P."/>
            <person name="Salamov A.A."/>
            <person name="Schneeberger K."/>
            <person name="Spannagl M."/>
            <person name="Wang X."/>
            <person name="Yang L."/>
            <person name="Nasrallah M.E."/>
            <person name="Bergelson J."/>
            <person name="Carrington J.C."/>
            <person name="Gaut B.S."/>
            <person name="Schmutz J."/>
            <person name="Mayer K.F.X."/>
            <person name="Van de Peer Y."/>
            <person name="Grigoriev I.V."/>
            <person name="Nordborg M."/>
            <person name="Weigel D."/>
            <person name="Guo Y.-L."/>
        </authorList>
    </citation>
    <scope>NUCLEOTIDE SEQUENCE [LARGE SCALE GENOMIC DNA]</scope>
    <source>
        <strain evidence="3">cv. MN47</strain>
    </source>
</reference>
<dbReference type="AlphaFoldDB" id="D7LPD5"/>
<dbReference type="HOGENOM" id="CLU_010721_7_0_1"/>
<dbReference type="Pfam" id="PF24758">
    <property type="entry name" value="LRR_At5g56370"/>
    <property type="match status" value="1"/>
</dbReference>
<dbReference type="Proteomes" id="UP000008694">
    <property type="component" value="Unassembled WGS sequence"/>
</dbReference>
<dbReference type="InterPro" id="IPR055294">
    <property type="entry name" value="FBL60-like"/>
</dbReference>